<keyword evidence="8" id="KW-1185">Reference proteome</keyword>
<proteinExistence type="predicted"/>
<dbReference type="Proteomes" id="UP001152130">
    <property type="component" value="Unassembled WGS sequence"/>
</dbReference>
<evidence type="ECO:0000256" key="3">
    <source>
        <dbReference type="ARBA" id="ARBA00022989"/>
    </source>
</evidence>
<feature type="compositionally biased region" description="Polar residues" evidence="5">
    <location>
        <begin position="422"/>
        <end position="433"/>
    </location>
</feature>
<dbReference type="OrthoDB" id="5075531at2759"/>
<keyword evidence="4 6" id="KW-0472">Membrane</keyword>
<comment type="caution">
    <text evidence="7">The sequence shown here is derived from an EMBL/GenBank/DDBJ whole genome shotgun (WGS) entry which is preliminary data.</text>
</comment>
<evidence type="ECO:0000256" key="1">
    <source>
        <dbReference type="ARBA" id="ARBA00004167"/>
    </source>
</evidence>
<evidence type="ECO:0000256" key="6">
    <source>
        <dbReference type="SAM" id="Phobius"/>
    </source>
</evidence>
<keyword evidence="3 6" id="KW-1133">Transmembrane helix</keyword>
<feature type="transmembrane region" description="Helical" evidence="6">
    <location>
        <begin position="229"/>
        <end position="252"/>
    </location>
</feature>
<protein>
    <submittedName>
        <fullName evidence="7">Uncharacterized protein</fullName>
    </submittedName>
</protein>
<evidence type="ECO:0000313" key="8">
    <source>
        <dbReference type="Proteomes" id="UP001152130"/>
    </source>
</evidence>
<organism evidence="7 8">
    <name type="scientific">Fusarium irregulare</name>
    <dbReference type="NCBI Taxonomy" id="2494466"/>
    <lineage>
        <taxon>Eukaryota</taxon>
        <taxon>Fungi</taxon>
        <taxon>Dikarya</taxon>
        <taxon>Ascomycota</taxon>
        <taxon>Pezizomycotina</taxon>
        <taxon>Sordariomycetes</taxon>
        <taxon>Hypocreomycetidae</taxon>
        <taxon>Hypocreales</taxon>
        <taxon>Nectriaceae</taxon>
        <taxon>Fusarium</taxon>
        <taxon>Fusarium incarnatum-equiseti species complex</taxon>
    </lineage>
</organism>
<evidence type="ECO:0000313" key="7">
    <source>
        <dbReference type="EMBL" id="KAJ4007867.1"/>
    </source>
</evidence>
<reference evidence="7" key="1">
    <citation type="submission" date="2022-10" db="EMBL/GenBank/DDBJ databases">
        <title>Fusarium specimens isolated from Avocado Roots.</title>
        <authorList>
            <person name="Stajich J."/>
            <person name="Roper C."/>
            <person name="Heimlech-Rivalta G."/>
        </authorList>
    </citation>
    <scope>NUCLEOTIDE SEQUENCE</scope>
    <source>
        <strain evidence="7">CF00143</strain>
    </source>
</reference>
<dbReference type="InterPro" id="IPR051694">
    <property type="entry name" value="Immunoregulatory_rcpt-like"/>
</dbReference>
<gene>
    <name evidence="7" type="ORF">NW766_009678</name>
</gene>
<evidence type="ECO:0000256" key="5">
    <source>
        <dbReference type="SAM" id="MobiDB-lite"/>
    </source>
</evidence>
<feature type="region of interest" description="Disordered" evidence="5">
    <location>
        <begin position="271"/>
        <end position="433"/>
    </location>
</feature>
<evidence type="ECO:0000256" key="4">
    <source>
        <dbReference type="ARBA" id="ARBA00023136"/>
    </source>
</evidence>
<dbReference type="AlphaFoldDB" id="A0A9W8PI78"/>
<keyword evidence="2 6" id="KW-0812">Transmembrane</keyword>
<dbReference type="EMBL" id="JAPDHF010000016">
    <property type="protein sequence ID" value="KAJ4007867.1"/>
    <property type="molecule type" value="Genomic_DNA"/>
</dbReference>
<dbReference type="GO" id="GO:0016020">
    <property type="term" value="C:membrane"/>
    <property type="evidence" value="ECO:0007669"/>
    <property type="project" value="UniProtKB-SubCell"/>
</dbReference>
<sequence>MRFPLDFTLKRLAERQVHDDDEKTPAEWCKSTSLTKNGNEIMFPNQGDVWSVGETKGFGWTGGLNVVDGQSQTFSLEIGSEDDTDGSKPVKVFADKTFQYPSDDWQVWDDDCPDTYLSYYWTIPEDFDIGDTRFVARLINTTDPDNETTLTSSFFYIDSNPAELALQAFSPTESVEPEAITSSTASATSVSTLVSETSTSAPTATLNAVADADVTAVPASGGLSAQAKAGIGAGVGILGLMLILIGFFFWWYKKRQNRGIQEKGFVKPALTINTPEPPMSDGGQSLQPRMSTGGLSARPRLSEVGSIGSRLSEGRISPRPLMAEGRKSPKPRLSESGSARPRLSEGRSSPRSPLSEGRISPRPRVSDGSSARPRLSKDMEDVPGSPLYRTPSERDSHRRSIRIVYEPNQDPLGLPADASMWSPKNSQDGLNRS</sequence>
<dbReference type="GO" id="GO:0071944">
    <property type="term" value="C:cell periphery"/>
    <property type="evidence" value="ECO:0007669"/>
    <property type="project" value="UniProtKB-ARBA"/>
</dbReference>
<evidence type="ECO:0000256" key="2">
    <source>
        <dbReference type="ARBA" id="ARBA00022692"/>
    </source>
</evidence>
<comment type="subcellular location">
    <subcellularLocation>
        <location evidence="1">Membrane</location>
        <topology evidence="1">Single-pass membrane protein</topology>
    </subcellularLocation>
</comment>
<feature type="compositionally biased region" description="Polar residues" evidence="5">
    <location>
        <begin position="282"/>
        <end position="294"/>
    </location>
</feature>
<accession>A0A9W8PI78</accession>
<dbReference type="PANTHER" id="PTHR15549">
    <property type="entry name" value="PAIRED IMMUNOGLOBULIN-LIKE TYPE 2 RECEPTOR"/>
    <property type="match status" value="1"/>
</dbReference>
<dbReference type="PANTHER" id="PTHR15549:SF6">
    <property type="entry name" value="MID2 DOMAIN-CONTAINING PROTEIN"/>
    <property type="match status" value="1"/>
</dbReference>
<name>A0A9W8PI78_9HYPO</name>